<dbReference type="SUPFAM" id="SSF53756">
    <property type="entry name" value="UDP-Glycosyltransferase/glycogen phosphorylase"/>
    <property type="match status" value="1"/>
</dbReference>
<dbReference type="eggNOG" id="COG0438">
    <property type="taxonomic scope" value="Bacteria"/>
</dbReference>
<dbReference type="Gene3D" id="3.90.550.10">
    <property type="entry name" value="Spore Coat Polysaccharide Biosynthesis Protein SpsA, Chain A"/>
    <property type="match status" value="1"/>
</dbReference>
<dbReference type="AlphaFoldDB" id="D2UEY6"/>
<accession>D2UEY6</accession>
<protein>
    <submittedName>
        <fullName evidence="2">Putative glycosyl transferase protein</fullName>
    </submittedName>
</protein>
<dbReference type="Pfam" id="PF13692">
    <property type="entry name" value="Glyco_trans_1_4"/>
    <property type="match status" value="1"/>
</dbReference>
<dbReference type="SUPFAM" id="SSF53448">
    <property type="entry name" value="Nucleotide-diphospho-sugar transferases"/>
    <property type="match status" value="1"/>
</dbReference>
<organism evidence="2 3">
    <name type="scientific">Xanthomonas albilineans (strain GPE PC73 / CFBP 7063)</name>
    <dbReference type="NCBI Taxonomy" id="380358"/>
    <lineage>
        <taxon>Bacteria</taxon>
        <taxon>Pseudomonadati</taxon>
        <taxon>Pseudomonadota</taxon>
        <taxon>Gammaproteobacteria</taxon>
        <taxon>Lysobacterales</taxon>
        <taxon>Lysobacteraceae</taxon>
        <taxon>Xanthomonas</taxon>
    </lineage>
</organism>
<dbReference type="PANTHER" id="PTHR43179">
    <property type="entry name" value="RHAMNOSYLTRANSFERASE WBBL"/>
    <property type="match status" value="1"/>
</dbReference>
<dbReference type="PATRIC" id="fig|29447.3.peg.2221"/>
<dbReference type="Pfam" id="PF00535">
    <property type="entry name" value="Glycos_transf_2"/>
    <property type="match status" value="1"/>
</dbReference>
<dbReference type="InterPro" id="IPR001173">
    <property type="entry name" value="Glyco_trans_2-like"/>
</dbReference>
<evidence type="ECO:0000313" key="2">
    <source>
        <dbReference type="EMBL" id="CBA16732.1"/>
    </source>
</evidence>
<dbReference type="eggNOG" id="COG1216">
    <property type="taxonomic scope" value="Bacteria"/>
</dbReference>
<keyword evidence="2" id="KW-0808">Transferase</keyword>
<dbReference type="Gene3D" id="3.40.50.2000">
    <property type="entry name" value="Glycogen Phosphorylase B"/>
    <property type="match status" value="1"/>
</dbReference>
<dbReference type="Proteomes" id="UP000001890">
    <property type="component" value="Chromosome"/>
</dbReference>
<evidence type="ECO:0000259" key="1">
    <source>
        <dbReference type="Pfam" id="PF00535"/>
    </source>
</evidence>
<dbReference type="PANTHER" id="PTHR43179:SF7">
    <property type="entry name" value="RHAMNOSYLTRANSFERASE WBBL"/>
    <property type="match status" value="1"/>
</dbReference>
<dbReference type="GO" id="GO:0016740">
    <property type="term" value="F:transferase activity"/>
    <property type="evidence" value="ECO:0007669"/>
    <property type="project" value="UniProtKB-KW"/>
</dbReference>
<dbReference type="InterPro" id="IPR029044">
    <property type="entry name" value="Nucleotide-diphossugar_trans"/>
</dbReference>
<dbReference type="GeneID" id="57877560"/>
<dbReference type="STRING" id="380358.XALC_2250"/>
<name>D2UEY6_XANAP</name>
<keyword evidence="3" id="KW-1185">Reference proteome</keyword>
<dbReference type="KEGG" id="xal:XALC_2250"/>
<dbReference type="CDD" id="cd03801">
    <property type="entry name" value="GT4_PimA-like"/>
    <property type="match status" value="1"/>
</dbReference>
<dbReference type="EMBL" id="FP565176">
    <property type="protein sequence ID" value="CBA16732.1"/>
    <property type="molecule type" value="Genomic_DNA"/>
</dbReference>
<proteinExistence type="predicted"/>
<reference evidence="2 3" key="1">
    <citation type="journal article" date="2009" name="BMC Genomics">
        <title>The complete genome sequence of Xanthomonas albilineans provides new insights into the reductive genome evolution of the xylem-limited Xanthomonadaceae.</title>
        <authorList>
            <person name="Pieretti I."/>
            <person name="Royer M."/>
            <person name="Barbe V."/>
            <person name="Carrere S."/>
            <person name="Koebnik R."/>
            <person name="Cociancich S."/>
            <person name="Couloux A."/>
            <person name="Darrasse A."/>
            <person name="Gouzy J."/>
            <person name="Jacques M.A."/>
            <person name="Lauber E."/>
            <person name="Manceau C."/>
            <person name="Mangenot S."/>
            <person name="Poussier S."/>
            <person name="Segurens B."/>
            <person name="Szurek B."/>
            <person name="Verdier V."/>
            <person name="Arlat M."/>
            <person name="Rott P."/>
        </authorList>
    </citation>
    <scope>NUCLEOTIDE SEQUENCE [LARGE SCALE GENOMIC DNA]</scope>
    <source>
        <strain evidence="3">GPE PC73 / CFBP 7063</strain>
    </source>
</reference>
<dbReference type="RefSeq" id="WP_012916732.1">
    <property type="nucleotide sequence ID" value="NC_013722.1"/>
</dbReference>
<dbReference type="OrthoDB" id="9807209at2"/>
<gene>
    <name evidence="2" type="ordered locus">XALc_2250</name>
</gene>
<sequence>MSMSWANARYALSRLSGLLRRGLASLRARGWRSTLQRLRVHAQPLPPARRALYRVTPAPFAPFALPYSPTPVASIVIPVYNHVAHTLACLRALATHPPSVPCEILVVDDGSRDETAQWLVQLPGLRYHVRERNGGFIATCNDGAARAQGRYLVFLNNDTVPQPGWLDALLETFAQIPQAGLVSAQLLYPDGRLQDAGGVVFADGSAWSYGRFESPEDPRYAYLRDVDYGSGAALTIERTLFLELGGFDTRYMPAYYEDTDLAFAVRASGRRTLVQPASQVVHDEGTSNGTDTSTGIKAYQVRNHAIFAAKWAETLQCQLSPGELPTPARLHRQQRQVLILDEALPQPDRDSASLRQLNLIRLLLQHGAHVVFVPSSRTYASRYSEALQRLGVEVWYAPYLKNMTTFLQQHGTRFHSVLLVRHHLAHACLPLLQRFAPQARRLFDTVDLHYLRERRGAELSGDARLQREAERTRVRELEVMAQVDVTILVSAVEREQLQREAPQVRTALISNLHDVAGPGLPWTQRRDLVFVGGFRHVPNVDAVRWFLQEVFPLLRARLPQVRFHCIGADIPEDLRRLGEATTGVELLGHVPDIATYMDGMRIAVAPLRFGAGVKGKINLSMAHGQPVVATTCAVEGMHLRHGQDVLIADDAVHFADAIAHLYTDATLWQTLADNGLRNIATHFSLDAARDTVREVFLD</sequence>
<dbReference type="CDD" id="cd04186">
    <property type="entry name" value="GT_2_like_c"/>
    <property type="match status" value="1"/>
</dbReference>
<feature type="domain" description="Glycosyltransferase 2-like" evidence="1">
    <location>
        <begin position="74"/>
        <end position="192"/>
    </location>
</feature>
<evidence type="ECO:0000313" key="3">
    <source>
        <dbReference type="Proteomes" id="UP000001890"/>
    </source>
</evidence>